<proteinExistence type="predicted"/>
<name>A0AAX6HCA5_IRIPA</name>
<comment type="caution">
    <text evidence="2">The sequence shown here is derived from an EMBL/GenBank/DDBJ whole genome shotgun (WGS) entry which is preliminary data.</text>
</comment>
<gene>
    <name evidence="2" type="ORF">M6B38_320045</name>
</gene>
<reference evidence="2" key="1">
    <citation type="journal article" date="2023" name="GigaByte">
        <title>Genome assembly of the bearded iris, Iris pallida Lam.</title>
        <authorList>
            <person name="Bruccoleri R.E."/>
            <person name="Oakeley E.J."/>
            <person name="Faust A.M.E."/>
            <person name="Altorfer M."/>
            <person name="Dessus-Babus S."/>
            <person name="Burckhardt D."/>
            <person name="Oertli M."/>
            <person name="Naumann U."/>
            <person name="Petersen F."/>
            <person name="Wong J."/>
        </authorList>
    </citation>
    <scope>NUCLEOTIDE SEQUENCE</scope>
    <source>
        <strain evidence="2">GSM-AAB239-AS_SAM_17_03QT</strain>
    </source>
</reference>
<evidence type="ECO:0000313" key="2">
    <source>
        <dbReference type="EMBL" id="KAJ6838214.1"/>
    </source>
</evidence>
<feature type="compositionally biased region" description="Polar residues" evidence="1">
    <location>
        <begin position="7"/>
        <end position="17"/>
    </location>
</feature>
<evidence type="ECO:0000256" key="1">
    <source>
        <dbReference type="SAM" id="MobiDB-lite"/>
    </source>
</evidence>
<dbReference type="EMBL" id="JANAVB010010799">
    <property type="protein sequence ID" value="KAJ6838214.1"/>
    <property type="molecule type" value="Genomic_DNA"/>
</dbReference>
<accession>A0AAX6HCA5</accession>
<evidence type="ECO:0000313" key="3">
    <source>
        <dbReference type="Proteomes" id="UP001140949"/>
    </source>
</evidence>
<feature type="region of interest" description="Disordered" evidence="1">
    <location>
        <begin position="1"/>
        <end position="89"/>
    </location>
</feature>
<protein>
    <submittedName>
        <fullName evidence="2">Phospholipase D delta-like</fullName>
    </submittedName>
</protein>
<sequence length="125" mass="13709">MVPHPQLQRQATETQLRSPPLLQVHPCARCPGRPPPPPRRRLLPHQARRGSRALPGRACQGGPLPHQARRGSRALPGRACQRGGAARDRARQGEGVRACYVLGGHMPRHPRGAPSDLHCRVVRLP</sequence>
<organism evidence="2 3">
    <name type="scientific">Iris pallida</name>
    <name type="common">Sweet iris</name>
    <dbReference type="NCBI Taxonomy" id="29817"/>
    <lineage>
        <taxon>Eukaryota</taxon>
        <taxon>Viridiplantae</taxon>
        <taxon>Streptophyta</taxon>
        <taxon>Embryophyta</taxon>
        <taxon>Tracheophyta</taxon>
        <taxon>Spermatophyta</taxon>
        <taxon>Magnoliopsida</taxon>
        <taxon>Liliopsida</taxon>
        <taxon>Asparagales</taxon>
        <taxon>Iridaceae</taxon>
        <taxon>Iridoideae</taxon>
        <taxon>Irideae</taxon>
        <taxon>Iris</taxon>
    </lineage>
</organism>
<dbReference type="AlphaFoldDB" id="A0AAX6HCA5"/>
<dbReference type="Proteomes" id="UP001140949">
    <property type="component" value="Unassembled WGS sequence"/>
</dbReference>
<feature type="compositionally biased region" description="Basic residues" evidence="1">
    <location>
        <begin position="38"/>
        <end position="51"/>
    </location>
</feature>
<reference evidence="2" key="2">
    <citation type="submission" date="2023-04" db="EMBL/GenBank/DDBJ databases">
        <authorList>
            <person name="Bruccoleri R.E."/>
            <person name="Oakeley E.J."/>
            <person name="Faust A.-M."/>
            <person name="Dessus-Babus S."/>
            <person name="Altorfer M."/>
            <person name="Burckhardt D."/>
            <person name="Oertli M."/>
            <person name="Naumann U."/>
            <person name="Petersen F."/>
            <person name="Wong J."/>
        </authorList>
    </citation>
    <scope>NUCLEOTIDE SEQUENCE</scope>
    <source>
        <strain evidence="2">GSM-AAB239-AS_SAM_17_03QT</strain>
        <tissue evidence="2">Leaf</tissue>
    </source>
</reference>
<keyword evidence="3" id="KW-1185">Reference proteome</keyword>